<dbReference type="InterPro" id="IPR005162">
    <property type="entry name" value="Retrotrans_gag_dom"/>
</dbReference>
<dbReference type="SMART" id="SM00343">
    <property type="entry name" value="ZnF_C2HC"/>
    <property type="match status" value="1"/>
</dbReference>
<proteinExistence type="predicted"/>
<dbReference type="InterPro" id="IPR021109">
    <property type="entry name" value="Peptidase_aspartic_dom_sf"/>
</dbReference>
<dbReference type="InterPro" id="IPR036875">
    <property type="entry name" value="Znf_CCHC_sf"/>
</dbReference>
<dbReference type="EMBL" id="OZ034819">
    <property type="protein sequence ID" value="CAL1396728.1"/>
    <property type="molecule type" value="Genomic_DNA"/>
</dbReference>
<organism evidence="4 5">
    <name type="scientific">Linum trigynum</name>
    <dbReference type="NCBI Taxonomy" id="586398"/>
    <lineage>
        <taxon>Eukaryota</taxon>
        <taxon>Viridiplantae</taxon>
        <taxon>Streptophyta</taxon>
        <taxon>Embryophyta</taxon>
        <taxon>Tracheophyta</taxon>
        <taxon>Spermatophyta</taxon>
        <taxon>Magnoliopsida</taxon>
        <taxon>eudicotyledons</taxon>
        <taxon>Gunneridae</taxon>
        <taxon>Pentapetalae</taxon>
        <taxon>rosids</taxon>
        <taxon>fabids</taxon>
        <taxon>Malpighiales</taxon>
        <taxon>Linaceae</taxon>
        <taxon>Linum</taxon>
    </lineage>
</organism>
<dbReference type="Proteomes" id="UP001497516">
    <property type="component" value="Chromosome 6"/>
</dbReference>
<dbReference type="PANTHER" id="PTHR35046:SF18">
    <property type="entry name" value="RNA-DIRECTED DNA POLYMERASE"/>
    <property type="match status" value="1"/>
</dbReference>
<sequence>MGDQPVICADIEAITTAFTTAITTLTTQVTNLAAQVNNNQNNNPNRRERGRRVEREERPKRAHGAQPGSDSGSDEEVHDEDQDHDVDRQNRNDYRVKADIPLFYGTMGVEDFLDWQLDVDRFFDVMEVPEGKQVKMVAICLQSTAAIWWDKLVVQRQRQRKAPIRTWRRMKQLMMERFLSEDYEQILYMMYIDCAHGRRSVTEYTTEFLRYTERNELGETEGQKVARYINGLVGSIQEKIGLQTVAEASTLALKAELMEKSPRNLPPFRRFPPSGNPVVASDKDRAMGAKELQSTTKPSGGTSSSNKGPFPKVPNPYVRPTEDNCFRCGGQGHRSNVCPSRRTSTVLDETIGVTNDLDEEEESNEYEGLEFAEEESEDVLNIVLQRILLSTADDGQHKNLFRTHCSINNKVCNLIVDNGSTENLVSQRLVAYLELPTEPHAKPYALGWVSKGPQVKVTRTCEVPISIGKHYKEEVVCDVLNMDVCHVLLERPWQYDNNITYWGKDNVMMFSWGSHKIVMAPVLSFNKQPGKARSSFLSMVHGEQELVEAVKEAEWICPVVVKGLLHAAGEETSTPSEVQEILKEFGKLLSVELHGALPPMRDIQHHIDLIPGASLPNFPNYRMSPT</sequence>
<protein>
    <recommendedName>
        <fullName evidence="3">CCHC-type domain-containing protein</fullName>
    </recommendedName>
</protein>
<evidence type="ECO:0000259" key="3">
    <source>
        <dbReference type="PROSITE" id="PS50158"/>
    </source>
</evidence>
<dbReference type="GO" id="GO:0003676">
    <property type="term" value="F:nucleic acid binding"/>
    <property type="evidence" value="ECO:0007669"/>
    <property type="project" value="InterPro"/>
</dbReference>
<feature type="compositionally biased region" description="Acidic residues" evidence="2">
    <location>
        <begin position="72"/>
        <end position="84"/>
    </location>
</feature>
<dbReference type="SUPFAM" id="SSF57756">
    <property type="entry name" value="Retrovirus zinc finger-like domains"/>
    <property type="match status" value="1"/>
</dbReference>
<feature type="domain" description="CCHC-type" evidence="3">
    <location>
        <begin position="325"/>
        <end position="340"/>
    </location>
</feature>
<dbReference type="InterPro" id="IPR001878">
    <property type="entry name" value="Znf_CCHC"/>
</dbReference>
<evidence type="ECO:0000256" key="2">
    <source>
        <dbReference type="SAM" id="MobiDB-lite"/>
    </source>
</evidence>
<dbReference type="Pfam" id="PF03732">
    <property type="entry name" value="Retrotrans_gag"/>
    <property type="match status" value="1"/>
</dbReference>
<dbReference type="CDD" id="cd00303">
    <property type="entry name" value="retropepsin_like"/>
    <property type="match status" value="1"/>
</dbReference>
<keyword evidence="1" id="KW-0863">Zinc-finger</keyword>
<keyword evidence="1" id="KW-0862">Zinc</keyword>
<feature type="compositionally biased region" description="Basic and acidic residues" evidence="2">
    <location>
        <begin position="45"/>
        <end position="59"/>
    </location>
</feature>
<reference evidence="4 5" key="1">
    <citation type="submission" date="2024-04" db="EMBL/GenBank/DDBJ databases">
        <authorList>
            <person name="Fracassetti M."/>
        </authorList>
    </citation>
    <scope>NUCLEOTIDE SEQUENCE [LARGE SCALE GENOMIC DNA]</scope>
</reference>
<evidence type="ECO:0000313" key="4">
    <source>
        <dbReference type="EMBL" id="CAL1396728.1"/>
    </source>
</evidence>
<dbReference type="GO" id="GO:0008270">
    <property type="term" value="F:zinc ion binding"/>
    <property type="evidence" value="ECO:0007669"/>
    <property type="project" value="UniProtKB-KW"/>
</dbReference>
<feature type="region of interest" description="Disordered" evidence="2">
    <location>
        <begin position="36"/>
        <end position="91"/>
    </location>
</feature>
<feature type="compositionally biased region" description="Low complexity" evidence="2">
    <location>
        <begin position="294"/>
        <end position="309"/>
    </location>
</feature>
<dbReference type="Gene3D" id="2.40.70.10">
    <property type="entry name" value="Acid Proteases"/>
    <property type="match status" value="1"/>
</dbReference>
<dbReference type="PANTHER" id="PTHR35046">
    <property type="entry name" value="ZINC KNUCKLE (CCHC-TYPE) FAMILY PROTEIN"/>
    <property type="match status" value="1"/>
</dbReference>
<accession>A0AAV2FGB7</accession>
<dbReference type="AlphaFoldDB" id="A0AAV2FGB7"/>
<gene>
    <name evidence="4" type="ORF">LTRI10_LOCUS37077</name>
</gene>
<feature type="region of interest" description="Disordered" evidence="2">
    <location>
        <begin position="288"/>
        <end position="316"/>
    </location>
</feature>
<name>A0AAV2FGB7_9ROSI</name>
<evidence type="ECO:0000313" key="5">
    <source>
        <dbReference type="Proteomes" id="UP001497516"/>
    </source>
</evidence>
<evidence type="ECO:0000256" key="1">
    <source>
        <dbReference type="PROSITE-ProRule" id="PRU00047"/>
    </source>
</evidence>
<keyword evidence="5" id="KW-1185">Reference proteome</keyword>
<dbReference type="PROSITE" id="PS50158">
    <property type="entry name" value="ZF_CCHC"/>
    <property type="match status" value="1"/>
</dbReference>
<keyword evidence="1" id="KW-0479">Metal-binding</keyword>